<dbReference type="InterPro" id="IPR000160">
    <property type="entry name" value="GGDEF_dom"/>
</dbReference>
<keyword evidence="4" id="KW-0472">Membrane</keyword>
<feature type="transmembrane region" description="Helical" evidence="4">
    <location>
        <begin position="12"/>
        <end position="32"/>
    </location>
</feature>
<dbReference type="InterPro" id="IPR050469">
    <property type="entry name" value="Diguanylate_Cyclase"/>
</dbReference>
<evidence type="ECO:0000256" key="1">
    <source>
        <dbReference type="ARBA" id="ARBA00012528"/>
    </source>
</evidence>
<evidence type="ECO:0000256" key="4">
    <source>
        <dbReference type="SAM" id="Phobius"/>
    </source>
</evidence>
<dbReference type="Gene3D" id="3.30.70.270">
    <property type="match status" value="1"/>
</dbReference>
<organism evidence="6 7">
    <name type="scientific">Kineobactrum sediminis</name>
    <dbReference type="NCBI Taxonomy" id="1905677"/>
    <lineage>
        <taxon>Bacteria</taxon>
        <taxon>Pseudomonadati</taxon>
        <taxon>Pseudomonadota</taxon>
        <taxon>Gammaproteobacteria</taxon>
        <taxon>Cellvibrionales</taxon>
        <taxon>Halieaceae</taxon>
        <taxon>Kineobactrum</taxon>
    </lineage>
</organism>
<dbReference type="SMART" id="SM00267">
    <property type="entry name" value="GGDEF"/>
    <property type="match status" value="1"/>
</dbReference>
<dbReference type="EMBL" id="PKLZ01000003">
    <property type="protein sequence ID" value="PLW83094.1"/>
    <property type="molecule type" value="Genomic_DNA"/>
</dbReference>
<keyword evidence="4" id="KW-0812">Transmembrane</keyword>
<dbReference type="GO" id="GO:0052621">
    <property type="term" value="F:diguanylate cyclase activity"/>
    <property type="evidence" value="ECO:0007669"/>
    <property type="project" value="UniProtKB-EC"/>
</dbReference>
<feature type="transmembrane region" description="Helical" evidence="4">
    <location>
        <begin position="123"/>
        <end position="141"/>
    </location>
</feature>
<dbReference type="CDD" id="cd01949">
    <property type="entry name" value="GGDEF"/>
    <property type="match status" value="1"/>
</dbReference>
<evidence type="ECO:0000256" key="3">
    <source>
        <dbReference type="SAM" id="MobiDB-lite"/>
    </source>
</evidence>
<evidence type="ECO:0000313" key="6">
    <source>
        <dbReference type="EMBL" id="PLW83094.1"/>
    </source>
</evidence>
<dbReference type="PROSITE" id="PS50887">
    <property type="entry name" value="GGDEF"/>
    <property type="match status" value="1"/>
</dbReference>
<feature type="transmembrane region" description="Helical" evidence="4">
    <location>
        <begin position="185"/>
        <end position="206"/>
    </location>
</feature>
<comment type="catalytic activity">
    <reaction evidence="2">
        <text>2 GTP = 3',3'-c-di-GMP + 2 diphosphate</text>
        <dbReference type="Rhea" id="RHEA:24898"/>
        <dbReference type="ChEBI" id="CHEBI:33019"/>
        <dbReference type="ChEBI" id="CHEBI:37565"/>
        <dbReference type="ChEBI" id="CHEBI:58805"/>
        <dbReference type="EC" id="2.7.7.65"/>
    </reaction>
</comment>
<feature type="compositionally biased region" description="Basic and acidic residues" evidence="3">
    <location>
        <begin position="391"/>
        <end position="400"/>
    </location>
</feature>
<dbReference type="Pfam" id="PF00990">
    <property type="entry name" value="GGDEF"/>
    <property type="match status" value="1"/>
</dbReference>
<evidence type="ECO:0000256" key="2">
    <source>
        <dbReference type="ARBA" id="ARBA00034247"/>
    </source>
</evidence>
<dbReference type="PANTHER" id="PTHR45138:SF9">
    <property type="entry name" value="DIGUANYLATE CYCLASE DGCM-RELATED"/>
    <property type="match status" value="1"/>
</dbReference>
<comment type="caution">
    <text evidence="6">The sequence shown here is derived from an EMBL/GenBank/DDBJ whole genome shotgun (WGS) entry which is preliminary data.</text>
</comment>
<dbReference type="OrthoDB" id="9812260at2"/>
<accession>A0A2N5Y3X0</accession>
<proteinExistence type="predicted"/>
<feature type="region of interest" description="Disordered" evidence="3">
    <location>
        <begin position="379"/>
        <end position="412"/>
    </location>
</feature>
<dbReference type="EC" id="2.7.7.65" evidence="1"/>
<dbReference type="InterPro" id="IPR029787">
    <property type="entry name" value="Nucleotide_cyclase"/>
</dbReference>
<dbReference type="InterPro" id="IPR043128">
    <property type="entry name" value="Rev_trsase/Diguanyl_cyclase"/>
</dbReference>
<dbReference type="PANTHER" id="PTHR45138">
    <property type="entry name" value="REGULATORY COMPONENTS OF SENSORY TRANSDUCTION SYSTEM"/>
    <property type="match status" value="1"/>
</dbReference>
<evidence type="ECO:0000313" key="7">
    <source>
        <dbReference type="Proteomes" id="UP000234845"/>
    </source>
</evidence>
<dbReference type="AlphaFoldDB" id="A0A2N5Y3X0"/>
<dbReference type="SUPFAM" id="SSF55073">
    <property type="entry name" value="Nucleotide cyclase"/>
    <property type="match status" value="1"/>
</dbReference>
<feature type="transmembrane region" description="Helical" evidence="4">
    <location>
        <begin position="66"/>
        <end position="87"/>
    </location>
</feature>
<gene>
    <name evidence="6" type="ORF">CWI75_06650</name>
</gene>
<evidence type="ECO:0000259" key="5">
    <source>
        <dbReference type="PROSITE" id="PS50887"/>
    </source>
</evidence>
<dbReference type="Proteomes" id="UP000234845">
    <property type="component" value="Unassembled WGS sequence"/>
</dbReference>
<feature type="transmembrane region" description="Helical" evidence="4">
    <location>
        <begin position="39"/>
        <end position="60"/>
    </location>
</feature>
<dbReference type="NCBIfam" id="TIGR00254">
    <property type="entry name" value="GGDEF"/>
    <property type="match status" value="1"/>
</dbReference>
<dbReference type="RefSeq" id="WP_101520695.1">
    <property type="nucleotide sequence ID" value="NZ_PKLZ01000003.1"/>
</dbReference>
<keyword evidence="4" id="KW-1133">Transmembrane helix</keyword>
<protein>
    <recommendedName>
        <fullName evidence="1">diguanylate cyclase</fullName>
        <ecNumber evidence="1">2.7.7.65</ecNumber>
    </recommendedName>
</protein>
<name>A0A2N5Y3X0_9GAMM</name>
<keyword evidence="7" id="KW-1185">Reference proteome</keyword>
<reference evidence="7" key="1">
    <citation type="submission" date="2017-11" db="EMBL/GenBank/DDBJ databases">
        <title>The draft genome sequence of Chromatocurvus sp. F02.</title>
        <authorList>
            <person name="Du Z.-J."/>
            <person name="Chang Y.-Q."/>
        </authorList>
    </citation>
    <scope>NUCLEOTIDE SEQUENCE [LARGE SCALE GENOMIC DNA]</scope>
    <source>
        <strain evidence="7">F02</strain>
    </source>
</reference>
<feature type="domain" description="GGDEF" evidence="5">
    <location>
        <begin position="246"/>
        <end position="378"/>
    </location>
</feature>
<sequence length="412" mass="44035">MDSMFADHIIYAHFGLVLVLTAGPLFVVYALSNSVQPPAGLGFFTVYFMLALLAWIAFAVGGTGTIAISMDVPAIAAMISSYALLLAVGQRAGISVGHYAIGGLCAAACIAVIILAAVPSFQLYLAITGLFWTLAGLVSAWHGWRNHNPGDGIVATAGLVVLLTIPGTAYALQVGELLPSLQSNVYSLHGTAHAMVIIGFLTSLVIDRQQQLTRLNTLDPLTRVLNQRGLESALHVTLANASRHGHPIAAILLDVNDLRQLDHQYGRATGDKLLQKIAHCLEQECRSSDVVSRYGNTTFLMVLPNTNLPPARTLAERIRRRLEEQPMIIDQETVAITVSLGVASREGDSELENLYRDTERALKLARRGGANHVAAVDHKPLHMSNGIAAARRSDAPRSGEPRSGAPVPDDGA</sequence>
<feature type="transmembrane region" description="Helical" evidence="4">
    <location>
        <begin position="153"/>
        <end position="173"/>
    </location>
</feature>
<feature type="transmembrane region" description="Helical" evidence="4">
    <location>
        <begin position="99"/>
        <end position="117"/>
    </location>
</feature>